<protein>
    <recommendedName>
        <fullName evidence="3">EF-hand domain-containing protein</fullName>
    </recommendedName>
</protein>
<dbReference type="SUPFAM" id="SSF47473">
    <property type="entry name" value="EF-hand"/>
    <property type="match status" value="1"/>
</dbReference>
<comment type="caution">
    <text evidence="4">The sequence shown here is derived from an EMBL/GenBank/DDBJ whole genome shotgun (WGS) entry which is preliminary data.</text>
</comment>
<accession>A0AA36JTC9</accession>
<proteinExistence type="predicted"/>
<feature type="region of interest" description="Disordered" evidence="2">
    <location>
        <begin position="1"/>
        <end position="22"/>
    </location>
</feature>
<name>A0AA36JTC9_9DINO</name>
<reference evidence="4" key="1">
    <citation type="submission" date="2023-08" db="EMBL/GenBank/DDBJ databases">
        <authorList>
            <person name="Chen Y."/>
            <person name="Shah S."/>
            <person name="Dougan E. K."/>
            <person name="Thang M."/>
            <person name="Chan C."/>
        </authorList>
    </citation>
    <scope>NUCLEOTIDE SEQUENCE</scope>
</reference>
<feature type="compositionally biased region" description="Basic residues" evidence="2">
    <location>
        <begin position="208"/>
        <end position="217"/>
    </location>
</feature>
<feature type="compositionally biased region" description="Basic and acidic residues" evidence="2">
    <location>
        <begin position="238"/>
        <end position="247"/>
    </location>
</feature>
<evidence type="ECO:0000259" key="3">
    <source>
        <dbReference type="PROSITE" id="PS50222"/>
    </source>
</evidence>
<sequence length="247" mass="27409">MERSRLARAASTGSLPGKAKHGRLEDLCRPRLGRASVRSNGRAYHKPFEVAYREIAELRNFRRLENLFVEADADRSGEMSLDEFRNALRKPWFQRSFSLLGVQPHQAEVVFKKMNKANAEEIGISDFMQGLESLLGTDLDGPPRDLDVSSLSSRLQAKTKLTVSPSRSDPSLSLSSQGSTGWDGPVQGSDHERHISAAMAVLSPTTTVKKKVTRRRASTNQATERESQNTADGSPTNTDRRLQAFLQ</sequence>
<dbReference type="InterPro" id="IPR011992">
    <property type="entry name" value="EF-hand-dom_pair"/>
</dbReference>
<keyword evidence="1" id="KW-0106">Calcium</keyword>
<feature type="compositionally biased region" description="Low complexity" evidence="2">
    <location>
        <begin position="164"/>
        <end position="179"/>
    </location>
</feature>
<dbReference type="PROSITE" id="PS50222">
    <property type="entry name" value="EF_HAND_2"/>
    <property type="match status" value="1"/>
</dbReference>
<organism evidence="4 5">
    <name type="scientific">Effrenium voratum</name>
    <dbReference type="NCBI Taxonomy" id="2562239"/>
    <lineage>
        <taxon>Eukaryota</taxon>
        <taxon>Sar</taxon>
        <taxon>Alveolata</taxon>
        <taxon>Dinophyceae</taxon>
        <taxon>Suessiales</taxon>
        <taxon>Symbiodiniaceae</taxon>
        <taxon>Effrenium</taxon>
    </lineage>
</organism>
<dbReference type="AlphaFoldDB" id="A0AA36JTC9"/>
<dbReference type="EMBL" id="CAUJNA010003881">
    <property type="protein sequence ID" value="CAJ1411539.1"/>
    <property type="molecule type" value="Genomic_DNA"/>
</dbReference>
<evidence type="ECO:0000256" key="1">
    <source>
        <dbReference type="ARBA" id="ARBA00022837"/>
    </source>
</evidence>
<dbReference type="Proteomes" id="UP001178507">
    <property type="component" value="Unassembled WGS sequence"/>
</dbReference>
<dbReference type="InterPro" id="IPR002048">
    <property type="entry name" value="EF_hand_dom"/>
</dbReference>
<dbReference type="Gene3D" id="1.10.238.10">
    <property type="entry name" value="EF-hand"/>
    <property type="match status" value="1"/>
</dbReference>
<dbReference type="PROSITE" id="PS00018">
    <property type="entry name" value="EF_HAND_1"/>
    <property type="match status" value="1"/>
</dbReference>
<feature type="region of interest" description="Disordered" evidence="2">
    <location>
        <begin position="159"/>
        <end position="247"/>
    </location>
</feature>
<dbReference type="InterPro" id="IPR018247">
    <property type="entry name" value="EF_Hand_1_Ca_BS"/>
</dbReference>
<gene>
    <name evidence="4" type="ORF">EVOR1521_LOCUS32080</name>
</gene>
<evidence type="ECO:0000313" key="4">
    <source>
        <dbReference type="EMBL" id="CAJ1411539.1"/>
    </source>
</evidence>
<feature type="domain" description="EF-hand" evidence="3">
    <location>
        <begin position="59"/>
        <end position="94"/>
    </location>
</feature>
<evidence type="ECO:0000313" key="5">
    <source>
        <dbReference type="Proteomes" id="UP001178507"/>
    </source>
</evidence>
<feature type="compositionally biased region" description="Polar residues" evidence="2">
    <location>
        <begin position="218"/>
        <end position="237"/>
    </location>
</feature>
<dbReference type="GO" id="GO:0005509">
    <property type="term" value="F:calcium ion binding"/>
    <property type="evidence" value="ECO:0007669"/>
    <property type="project" value="InterPro"/>
</dbReference>
<evidence type="ECO:0000256" key="2">
    <source>
        <dbReference type="SAM" id="MobiDB-lite"/>
    </source>
</evidence>
<keyword evidence="5" id="KW-1185">Reference proteome</keyword>